<dbReference type="HOGENOM" id="CLU_011226_20_1_6"/>
<comment type="similarity">
    <text evidence="1">Belongs to the GST superfamily. Zeta family.</text>
</comment>
<dbReference type="InterPro" id="IPR034333">
    <property type="entry name" value="GST_Zeta_N"/>
</dbReference>
<dbReference type="GO" id="GO:0004364">
    <property type="term" value="F:glutathione transferase activity"/>
    <property type="evidence" value="ECO:0007669"/>
    <property type="project" value="TreeGrafter"/>
</dbReference>
<dbReference type="Gene3D" id="1.20.1050.10">
    <property type="match status" value="1"/>
</dbReference>
<protein>
    <submittedName>
        <fullName evidence="4">Maleylacetoacetate isomerase</fullName>
        <ecNumber evidence="4">5.2.1.2</ecNumber>
    </submittedName>
</protein>
<dbReference type="PROSITE" id="PS50404">
    <property type="entry name" value="GST_NTER"/>
    <property type="match status" value="1"/>
</dbReference>
<dbReference type="STRING" id="314285.KT71_00865"/>
<dbReference type="GO" id="GO:0006559">
    <property type="term" value="P:L-phenylalanine catabolic process"/>
    <property type="evidence" value="ECO:0007669"/>
    <property type="project" value="TreeGrafter"/>
</dbReference>
<dbReference type="InterPro" id="IPR036249">
    <property type="entry name" value="Thioredoxin-like_sf"/>
</dbReference>
<dbReference type="SFLD" id="SFLDS00019">
    <property type="entry name" value="Glutathione_Transferase_(cytos"/>
    <property type="match status" value="1"/>
</dbReference>
<evidence type="ECO:0000313" key="4">
    <source>
        <dbReference type="EMBL" id="EAQ98484.1"/>
    </source>
</evidence>
<dbReference type="Proteomes" id="UP000019205">
    <property type="component" value="Chromosome"/>
</dbReference>
<dbReference type="InterPro" id="IPR040079">
    <property type="entry name" value="Glutathione_S-Trfase"/>
</dbReference>
<dbReference type="CDD" id="cd03191">
    <property type="entry name" value="GST_C_Zeta"/>
    <property type="match status" value="1"/>
</dbReference>
<dbReference type="PROSITE" id="PS50405">
    <property type="entry name" value="GST_CTER"/>
    <property type="match status" value="1"/>
</dbReference>
<dbReference type="SFLD" id="SFLDG00358">
    <property type="entry name" value="Main_(cytGST)"/>
    <property type="match status" value="1"/>
</dbReference>
<dbReference type="CDD" id="cd03042">
    <property type="entry name" value="GST_N_Zeta"/>
    <property type="match status" value="1"/>
</dbReference>
<dbReference type="InterPro" id="IPR010987">
    <property type="entry name" value="Glutathione-S-Trfase_C-like"/>
</dbReference>
<dbReference type="RefSeq" id="WP_008292562.1">
    <property type="nucleotide sequence ID" value="NZ_CM002299.1"/>
</dbReference>
<dbReference type="InterPro" id="IPR036282">
    <property type="entry name" value="Glutathione-S-Trfase_C_sf"/>
</dbReference>
<comment type="caution">
    <text evidence="4">The sequence shown here is derived from an EMBL/GenBank/DDBJ whole genome shotgun (WGS) entry which is preliminary data.</text>
</comment>
<dbReference type="Pfam" id="PF02798">
    <property type="entry name" value="GST_N"/>
    <property type="match status" value="1"/>
</dbReference>
<accession>A4A637</accession>
<dbReference type="GO" id="GO:0005737">
    <property type="term" value="C:cytoplasm"/>
    <property type="evidence" value="ECO:0007669"/>
    <property type="project" value="InterPro"/>
</dbReference>
<name>A4A637_9GAMM</name>
<dbReference type="FunFam" id="1.20.1050.10:FF:000010">
    <property type="entry name" value="Maleylacetoacetate isomerase isoform 1"/>
    <property type="match status" value="1"/>
</dbReference>
<dbReference type="eggNOG" id="COG0625">
    <property type="taxonomic scope" value="Bacteria"/>
</dbReference>
<proteinExistence type="inferred from homology"/>
<evidence type="ECO:0000256" key="1">
    <source>
        <dbReference type="ARBA" id="ARBA00010007"/>
    </source>
</evidence>
<dbReference type="EC" id="5.2.1.2" evidence="4"/>
<dbReference type="InterPro" id="IPR034330">
    <property type="entry name" value="GST_Zeta_C"/>
</dbReference>
<reference evidence="4 5" key="1">
    <citation type="journal article" date="2007" name="Proc. Natl. Acad. Sci. U.S.A.">
        <title>Characterization of a marine gammaproteobacterium capable of aerobic anoxygenic photosynthesis.</title>
        <authorList>
            <person name="Fuchs B.M."/>
            <person name="Spring S."/>
            <person name="Teeling H."/>
            <person name="Quast C."/>
            <person name="Wulf J."/>
            <person name="Schattenhofer M."/>
            <person name="Yan S."/>
            <person name="Ferriera S."/>
            <person name="Johnson J."/>
            <person name="Glockner F.O."/>
            <person name="Amann R."/>
        </authorList>
    </citation>
    <scope>NUCLEOTIDE SEQUENCE [LARGE SCALE GENOMIC DNA]</scope>
    <source>
        <strain evidence="4">KT71</strain>
    </source>
</reference>
<organism evidence="4 5">
    <name type="scientific">Congregibacter litoralis KT71</name>
    <dbReference type="NCBI Taxonomy" id="314285"/>
    <lineage>
        <taxon>Bacteria</taxon>
        <taxon>Pseudomonadati</taxon>
        <taxon>Pseudomonadota</taxon>
        <taxon>Gammaproteobacteria</taxon>
        <taxon>Cellvibrionales</taxon>
        <taxon>Halieaceae</taxon>
        <taxon>Congregibacter</taxon>
    </lineage>
</organism>
<feature type="domain" description="GST C-terminal" evidence="3">
    <location>
        <begin position="86"/>
        <end position="212"/>
    </location>
</feature>
<dbReference type="GO" id="GO:0006749">
    <property type="term" value="P:glutathione metabolic process"/>
    <property type="evidence" value="ECO:0007669"/>
    <property type="project" value="TreeGrafter"/>
</dbReference>
<dbReference type="NCBIfam" id="TIGR01262">
    <property type="entry name" value="maiA"/>
    <property type="match status" value="1"/>
</dbReference>
<evidence type="ECO:0000259" key="3">
    <source>
        <dbReference type="PROSITE" id="PS50405"/>
    </source>
</evidence>
<feature type="domain" description="GST N-terminal" evidence="2">
    <location>
        <begin position="1"/>
        <end position="81"/>
    </location>
</feature>
<keyword evidence="4" id="KW-0413">Isomerase</keyword>
<keyword evidence="5" id="KW-1185">Reference proteome</keyword>
<dbReference type="PANTHER" id="PTHR42673">
    <property type="entry name" value="MALEYLACETOACETATE ISOMERASE"/>
    <property type="match status" value="1"/>
</dbReference>
<dbReference type="SUPFAM" id="SSF47616">
    <property type="entry name" value="GST C-terminal domain-like"/>
    <property type="match status" value="1"/>
</dbReference>
<dbReference type="AlphaFoldDB" id="A4A637"/>
<sequence>MKLYSFFRSTAAYRVRIALGLKKLEHEIAPVDLIAGQQRSATFLGENPQGLVPALVLDSGKTLAQSGAILEWLEETHPDPPLYPEGALARAQTRALCQHIACDIHPLNNLRVLRYLNDPLELEQSAVDDWYAHWIHRGFTPLEKAVGEFPEAFSLGDRPGMLEIFLIPQVFNAYRFKVDLTAFPNIAALDKRCQQLTAFHHAHPSRQVDTPQEERA</sequence>
<dbReference type="OrthoDB" id="509852at2"/>
<evidence type="ECO:0000313" key="5">
    <source>
        <dbReference type="Proteomes" id="UP000019205"/>
    </source>
</evidence>
<dbReference type="InterPro" id="IPR005955">
    <property type="entry name" value="GST_Zeta"/>
</dbReference>
<dbReference type="GO" id="GO:0016034">
    <property type="term" value="F:maleylacetoacetate isomerase activity"/>
    <property type="evidence" value="ECO:0007669"/>
    <property type="project" value="UniProtKB-EC"/>
</dbReference>
<gene>
    <name evidence="4" type="ORF">KT71_00865</name>
</gene>
<evidence type="ECO:0000259" key="2">
    <source>
        <dbReference type="PROSITE" id="PS50404"/>
    </source>
</evidence>
<dbReference type="EMBL" id="AAOA02000002">
    <property type="protein sequence ID" value="EAQ98484.1"/>
    <property type="molecule type" value="Genomic_DNA"/>
</dbReference>
<dbReference type="SUPFAM" id="SSF52833">
    <property type="entry name" value="Thioredoxin-like"/>
    <property type="match status" value="1"/>
</dbReference>
<dbReference type="PANTHER" id="PTHR42673:SF4">
    <property type="entry name" value="MALEYLACETOACETATE ISOMERASE"/>
    <property type="match status" value="1"/>
</dbReference>
<dbReference type="InterPro" id="IPR004045">
    <property type="entry name" value="Glutathione_S-Trfase_N"/>
</dbReference>
<dbReference type="Gene3D" id="3.40.30.10">
    <property type="entry name" value="Glutaredoxin"/>
    <property type="match status" value="1"/>
</dbReference>
<reference evidence="4 5" key="2">
    <citation type="journal article" date="2009" name="PLoS ONE">
        <title>The photosynthetic apparatus and its regulation in the aerobic gammaproteobacterium Congregibacter litoralis gen. nov., sp. nov.</title>
        <authorList>
            <person name="Spring S."/>
            <person name="Lunsdorf H."/>
            <person name="Fuchs B.M."/>
            <person name="Tindall B.J."/>
        </authorList>
    </citation>
    <scope>NUCLEOTIDE SEQUENCE [LARGE SCALE GENOMIC DNA]</scope>
    <source>
        <strain evidence="4">KT71</strain>
    </source>
</reference>